<reference evidence="2 3" key="1">
    <citation type="journal article" date="2018" name="Sci. Rep.">
        <title>Comparative genomics provides insights into the lifestyle and reveals functional heterogeneity of dark septate endophytic fungi.</title>
        <authorList>
            <person name="Knapp D.G."/>
            <person name="Nemeth J.B."/>
            <person name="Barry K."/>
            <person name="Hainaut M."/>
            <person name="Henrissat B."/>
            <person name="Johnson J."/>
            <person name="Kuo A."/>
            <person name="Lim J.H.P."/>
            <person name="Lipzen A."/>
            <person name="Nolan M."/>
            <person name="Ohm R.A."/>
            <person name="Tamas L."/>
            <person name="Grigoriev I.V."/>
            <person name="Spatafora J.W."/>
            <person name="Nagy L.G."/>
            <person name="Kovacs G.M."/>
        </authorList>
    </citation>
    <scope>NUCLEOTIDE SEQUENCE [LARGE SCALE GENOMIC DNA]</scope>
    <source>
        <strain evidence="2 3">DSE2036</strain>
    </source>
</reference>
<evidence type="ECO:0000256" key="1">
    <source>
        <dbReference type="SAM" id="MobiDB-lite"/>
    </source>
</evidence>
<protein>
    <submittedName>
        <fullName evidence="2">Uncharacterized protein</fullName>
    </submittedName>
</protein>
<evidence type="ECO:0000313" key="3">
    <source>
        <dbReference type="Proteomes" id="UP000244855"/>
    </source>
</evidence>
<proteinExistence type="predicted"/>
<dbReference type="AlphaFoldDB" id="A0A2V1EDW6"/>
<evidence type="ECO:0000313" key="2">
    <source>
        <dbReference type="EMBL" id="PVI08229.1"/>
    </source>
</evidence>
<gene>
    <name evidence="2" type="ORF">DM02DRAFT_621759</name>
</gene>
<feature type="compositionally biased region" description="Basic and acidic residues" evidence="1">
    <location>
        <begin position="1"/>
        <end position="18"/>
    </location>
</feature>
<dbReference type="OrthoDB" id="5413827at2759"/>
<dbReference type="PANTHER" id="PTHR38790:SF4">
    <property type="entry name" value="2EXR DOMAIN-CONTAINING PROTEIN"/>
    <property type="match status" value="1"/>
</dbReference>
<feature type="compositionally biased region" description="Basic and acidic residues" evidence="1">
    <location>
        <begin position="30"/>
        <end position="39"/>
    </location>
</feature>
<dbReference type="EMBL" id="KZ805301">
    <property type="protein sequence ID" value="PVI08229.1"/>
    <property type="molecule type" value="Genomic_DNA"/>
</dbReference>
<dbReference type="Proteomes" id="UP000244855">
    <property type="component" value="Unassembled WGS sequence"/>
</dbReference>
<organism evidence="2 3">
    <name type="scientific">Periconia macrospinosa</name>
    <dbReference type="NCBI Taxonomy" id="97972"/>
    <lineage>
        <taxon>Eukaryota</taxon>
        <taxon>Fungi</taxon>
        <taxon>Dikarya</taxon>
        <taxon>Ascomycota</taxon>
        <taxon>Pezizomycotina</taxon>
        <taxon>Dothideomycetes</taxon>
        <taxon>Pleosporomycetidae</taxon>
        <taxon>Pleosporales</taxon>
        <taxon>Massarineae</taxon>
        <taxon>Periconiaceae</taxon>
        <taxon>Periconia</taxon>
    </lineage>
</organism>
<dbReference type="PANTHER" id="PTHR38790">
    <property type="entry name" value="2EXR DOMAIN-CONTAINING PROTEIN-RELATED"/>
    <property type="match status" value="1"/>
</dbReference>
<accession>A0A2V1EDW6</accession>
<name>A0A2V1EDW6_9PLEO</name>
<feature type="region of interest" description="Disordered" evidence="1">
    <location>
        <begin position="1"/>
        <end position="39"/>
    </location>
</feature>
<sequence>MEHRSKRRQNDTTNKDNDLNAMGVKTSGAGKDDQAVRSGQREVPRLDFLSLPDGIRNRIYEYVLGGTDWYINEGRTFWDFTSPLAPLRSRPNFKAINGRRNALALLQTCRQIFHETLPVRYYQLSKLPTGIQYIRSIVMDKTMTRNFYRRDITGLMRRLPNVQKIHILDDYLQHIINRRFTTMMIAEAVLKCHPHAAVTMDFEISLPEWERSLSGSQEAHWRGWIGQP</sequence>
<keyword evidence="3" id="KW-1185">Reference proteome</keyword>